<feature type="transmembrane region" description="Helical" evidence="2">
    <location>
        <begin position="60"/>
        <end position="80"/>
    </location>
</feature>
<organism evidence="3 4">
    <name type="scientific">Seminavis robusta</name>
    <dbReference type="NCBI Taxonomy" id="568900"/>
    <lineage>
        <taxon>Eukaryota</taxon>
        <taxon>Sar</taxon>
        <taxon>Stramenopiles</taxon>
        <taxon>Ochrophyta</taxon>
        <taxon>Bacillariophyta</taxon>
        <taxon>Bacillariophyceae</taxon>
        <taxon>Bacillariophycidae</taxon>
        <taxon>Naviculales</taxon>
        <taxon>Naviculaceae</taxon>
        <taxon>Seminavis</taxon>
    </lineage>
</organism>
<evidence type="ECO:0000313" key="3">
    <source>
        <dbReference type="EMBL" id="CAB9506588.1"/>
    </source>
</evidence>
<reference evidence="3" key="1">
    <citation type="submission" date="2020-06" db="EMBL/GenBank/DDBJ databases">
        <authorList>
            <consortium name="Plant Systems Biology data submission"/>
        </authorList>
    </citation>
    <scope>NUCLEOTIDE SEQUENCE</scope>
    <source>
        <strain evidence="3">D6</strain>
    </source>
</reference>
<sequence>MHKHPRFIEVEGEEDFYANNTALKDFPREKVSKPFYEAIQQVKTKRLFTSNNMKGFNTFFAPWAIGLLAVVGASAASAVLKEPSRRLRESPHFLRPRQFAATEASTPRGEAIESRRLSSTSWIPVGGPRKGKENGENFGYDVALSATGTIMIASAPFADIGGANIGHVRIYQFLKPSGVWSLAGEIRGERPLDESGTSVDVSSDGTRIVIGAPNNDGNGAESGHARVFFYNLTTTSWDQLGQDLDGEASGVRAGTSVAMNSDGTIVAVAQPYSSLVFPNGTSIQNTGSVAVYKYSTRHSNWTQLGPTIRGTTQDMLSGFSCDINAEGNVLAVGGPHYAHSGVTGLGQVSVYRYSHIENDWLLMGSPITGAQDWEELGYSLKLALDGRIVAIGRPTLHAFGPRSGAVHVYRYQGTSNTWNPVGDLIVGASQDDLFGASLSLSADGTRLVAKGNKGTRQFSFINGTWTQVGGFIGAAMPDRVALSADGKTIASGDVKSGSVGSVSVFQYPDQIYDIHLINVHSSFSDQLDLPEVELDYAVTILANNGVGYFNMTILDHESCTIKDTSGAIKPRLDANGTIGTYAVSDLTVKIDVDKRLITQTPYYTASADFMSGVLRFCAKMEYFDPSSQALATAKNKIKLELNQLAKFEMVNMDGSRLPSALETVHYVDFDYATTTYICDRTNRPITPAPRRPGQSLRFCVRTPVHSEVEVKSVRNVFFLNTMVPLLTIKVIDEAGRAIAPQVSITCLEGICNIKTVTFGDLYEYDVGNNGTLVDVSNGVFVEGQAVLSFAESRRRRLATEGDWHDMETFPGDGITLDDSLMKAVIAAEGEEATTGFQLKANLAAPRSACSVSSLSCVFITGICSAVLMMMN</sequence>
<evidence type="ECO:0000313" key="4">
    <source>
        <dbReference type="Proteomes" id="UP001153069"/>
    </source>
</evidence>
<dbReference type="EMBL" id="CAICTM010000271">
    <property type="protein sequence ID" value="CAB9506588.1"/>
    <property type="molecule type" value="Genomic_DNA"/>
</dbReference>
<comment type="caution">
    <text evidence="3">The sequence shown here is derived from an EMBL/GenBank/DDBJ whole genome shotgun (WGS) entry which is preliminary data.</text>
</comment>
<proteinExistence type="predicted"/>
<protein>
    <submittedName>
        <fullName evidence="3">Inherit from COG: Hemolysin-type calcium-binding</fullName>
    </submittedName>
</protein>
<accession>A0A9N8H9D9</accession>
<dbReference type="AlphaFoldDB" id="A0A9N8H9D9"/>
<dbReference type="OrthoDB" id="408439at2759"/>
<keyword evidence="4" id="KW-1185">Reference proteome</keyword>
<dbReference type="Proteomes" id="UP001153069">
    <property type="component" value="Unassembled WGS sequence"/>
</dbReference>
<evidence type="ECO:0000256" key="1">
    <source>
        <dbReference type="SAM" id="MobiDB-lite"/>
    </source>
</evidence>
<gene>
    <name evidence="3" type="ORF">SEMRO_272_G104760.1</name>
</gene>
<name>A0A9N8H9D9_9STRA</name>
<keyword evidence="2" id="KW-0472">Membrane</keyword>
<dbReference type="Gene3D" id="2.130.10.130">
    <property type="entry name" value="Integrin alpha, N-terminal"/>
    <property type="match status" value="1"/>
</dbReference>
<dbReference type="PANTHER" id="PTHR36220:SF1">
    <property type="entry name" value="GAMMA TUBULIN COMPLEX COMPONENT C-TERMINAL DOMAIN-CONTAINING PROTEIN"/>
    <property type="match status" value="1"/>
</dbReference>
<keyword evidence="2" id="KW-0812">Transmembrane</keyword>
<dbReference type="PANTHER" id="PTHR36220">
    <property type="entry name" value="UNNAMED PRODUCT"/>
    <property type="match status" value="1"/>
</dbReference>
<dbReference type="InterPro" id="IPR011043">
    <property type="entry name" value="Gal_Oxase/kelch_b-propeller"/>
</dbReference>
<evidence type="ECO:0000256" key="2">
    <source>
        <dbReference type="SAM" id="Phobius"/>
    </source>
</evidence>
<feature type="region of interest" description="Disordered" evidence="1">
    <location>
        <begin position="98"/>
        <end position="117"/>
    </location>
</feature>
<dbReference type="SUPFAM" id="SSF50965">
    <property type="entry name" value="Galactose oxidase, central domain"/>
    <property type="match status" value="2"/>
</dbReference>
<dbReference type="InterPro" id="IPR028994">
    <property type="entry name" value="Integrin_alpha_N"/>
</dbReference>
<keyword evidence="2" id="KW-1133">Transmembrane helix</keyword>